<evidence type="ECO:0000259" key="1">
    <source>
        <dbReference type="Pfam" id="PF00149"/>
    </source>
</evidence>
<reference evidence="2 3" key="1">
    <citation type="submission" date="2011-01" db="EMBL/GenBank/DDBJ databases">
        <authorList>
            <person name="Muzny D."/>
            <person name="Qin X."/>
            <person name="Deng J."/>
            <person name="Jiang H."/>
            <person name="Liu Y."/>
            <person name="Qu J."/>
            <person name="Song X.-Z."/>
            <person name="Zhang L."/>
            <person name="Thornton R."/>
            <person name="Coyle M."/>
            <person name="Francisco L."/>
            <person name="Jackson L."/>
            <person name="Javaid M."/>
            <person name="Korchina V."/>
            <person name="Kovar C."/>
            <person name="Mata R."/>
            <person name="Mathew T."/>
            <person name="Ngo R."/>
            <person name="Nguyen L."/>
            <person name="Nguyen N."/>
            <person name="Okwuonu G."/>
            <person name="Ongeri F."/>
            <person name="Pham C."/>
            <person name="Simmons D."/>
            <person name="Wilczek-Boney K."/>
            <person name="Hale W."/>
            <person name="Jakkamsetti A."/>
            <person name="Pham P."/>
            <person name="Ruth R."/>
            <person name="San Lucas F."/>
            <person name="Warren J."/>
            <person name="Zhang J."/>
            <person name="Zhao Z."/>
            <person name="Zhou C."/>
            <person name="Zhu D."/>
            <person name="Lee S."/>
            <person name="Bess C."/>
            <person name="Blankenburg K."/>
            <person name="Forbes L."/>
            <person name="Fu Q."/>
            <person name="Gubbala S."/>
            <person name="Hirani K."/>
            <person name="Jayaseelan J.C."/>
            <person name="Lara F."/>
            <person name="Munidasa M."/>
            <person name="Palculict T."/>
            <person name="Patil S."/>
            <person name="Pu L.-L."/>
            <person name="Saada N."/>
            <person name="Tang L."/>
            <person name="Weissenberger G."/>
            <person name="Zhu Y."/>
            <person name="Hemphill L."/>
            <person name="Shang Y."/>
            <person name="Youmans B."/>
            <person name="Ayvaz T."/>
            <person name="Ross M."/>
            <person name="Santibanez J."/>
            <person name="Aqrawi P."/>
            <person name="Gross S."/>
            <person name="Joshi V."/>
            <person name="Fowler G."/>
            <person name="Nazareth L."/>
            <person name="Reid J."/>
            <person name="Worley K."/>
            <person name="Petrosino J."/>
            <person name="Highlander S."/>
            <person name="Gibbs R."/>
        </authorList>
    </citation>
    <scope>NUCLEOTIDE SEQUENCE [LARGE SCALE GENOMIC DNA]</scope>
    <source>
        <strain evidence="2 3">ATCC 12755</strain>
    </source>
</reference>
<dbReference type="GO" id="GO:0016791">
    <property type="term" value="F:phosphatase activity"/>
    <property type="evidence" value="ECO:0007669"/>
    <property type="project" value="TreeGrafter"/>
</dbReference>
<dbReference type="Gene3D" id="3.60.21.10">
    <property type="match status" value="1"/>
</dbReference>
<dbReference type="PANTHER" id="PTHR42850">
    <property type="entry name" value="METALLOPHOSPHOESTERASE"/>
    <property type="match status" value="1"/>
</dbReference>
<evidence type="ECO:0000313" key="3">
    <source>
        <dbReference type="Proteomes" id="UP000004835"/>
    </source>
</evidence>
<dbReference type="InterPro" id="IPR004843">
    <property type="entry name" value="Calcineurin-like_PHP"/>
</dbReference>
<dbReference type="GO" id="GO:0005737">
    <property type="term" value="C:cytoplasm"/>
    <property type="evidence" value="ECO:0007669"/>
    <property type="project" value="TreeGrafter"/>
</dbReference>
<dbReference type="GO" id="GO:0110154">
    <property type="term" value="P:RNA decapping"/>
    <property type="evidence" value="ECO:0007669"/>
    <property type="project" value="TreeGrafter"/>
</dbReference>
<protein>
    <submittedName>
        <fullName evidence="2">Ser/Thr phosphatase family protein</fullName>
    </submittedName>
</protein>
<name>F0ELI4_ENTCA</name>
<dbReference type="HOGENOM" id="CLU_023125_4_1_9"/>
<comment type="caution">
    <text evidence="2">The sequence shown here is derived from an EMBL/GenBank/DDBJ whole genome shotgun (WGS) entry which is preliminary data.</text>
</comment>
<dbReference type="Pfam" id="PF00149">
    <property type="entry name" value="Metallophos"/>
    <property type="match status" value="1"/>
</dbReference>
<dbReference type="Proteomes" id="UP000004835">
    <property type="component" value="Unassembled WGS sequence"/>
</dbReference>
<dbReference type="SUPFAM" id="SSF56300">
    <property type="entry name" value="Metallo-dependent phosphatases"/>
    <property type="match status" value="1"/>
</dbReference>
<gene>
    <name evidence="2" type="ORF">HMPREF9087_2276</name>
</gene>
<dbReference type="InterPro" id="IPR029052">
    <property type="entry name" value="Metallo-depent_PP-like"/>
</dbReference>
<evidence type="ECO:0000313" key="2">
    <source>
        <dbReference type="EMBL" id="EGC69061.1"/>
    </source>
</evidence>
<accession>F0ELI4</accession>
<organism evidence="2 3">
    <name type="scientific">Enterococcus casseliflavus ATCC 12755</name>
    <dbReference type="NCBI Taxonomy" id="888066"/>
    <lineage>
        <taxon>Bacteria</taxon>
        <taxon>Bacillati</taxon>
        <taxon>Bacillota</taxon>
        <taxon>Bacilli</taxon>
        <taxon>Lactobacillales</taxon>
        <taxon>Enterococcaceae</taxon>
        <taxon>Enterococcus</taxon>
    </lineage>
</organism>
<dbReference type="AlphaFoldDB" id="F0ELI4"/>
<dbReference type="PANTHER" id="PTHR42850:SF4">
    <property type="entry name" value="ZINC-DEPENDENT ENDOPOLYPHOSPHATASE"/>
    <property type="match status" value="1"/>
</dbReference>
<sequence>MFFDFNARHFAAKELKLIIRDSIAFKEGMTMQNYLYAISDIHGMADLFKSLLAEYDPKIHQLLLIGDLNDRGPKSKECLMLGKKLVEEHQAIYLRGNHEEYFLQFLNAPEDWFAAYVRNGGKETIESLLHSGATEEYSPTEIALMIRSRYGDLIEFLMERPLYYEWGKYLFVHAGVDLSKKDWRKTADHDFIWIREPFHKGKNRTGKTIVFGHTITPMLHGDMQTTDLWQQDDKIGIDGGAVFGGSVHGVIFDDKGVLQDIEYQNLAGPWQPDF</sequence>
<dbReference type="EMBL" id="AEWT01000020">
    <property type="protein sequence ID" value="EGC69061.1"/>
    <property type="molecule type" value="Genomic_DNA"/>
</dbReference>
<feature type="domain" description="Calcineurin-like phosphoesterase" evidence="1">
    <location>
        <begin position="36"/>
        <end position="233"/>
    </location>
</feature>
<proteinExistence type="predicted"/>
<dbReference type="GO" id="GO:0008803">
    <property type="term" value="F:bis(5'-nucleosyl)-tetraphosphatase (symmetrical) activity"/>
    <property type="evidence" value="ECO:0007669"/>
    <property type="project" value="TreeGrafter"/>
</dbReference>
<dbReference type="CDD" id="cd00144">
    <property type="entry name" value="MPP_PPP_family"/>
    <property type="match status" value="1"/>
</dbReference>
<dbReference type="InterPro" id="IPR050126">
    <property type="entry name" value="Ap4A_hydrolase"/>
</dbReference>